<reference evidence="2 3" key="1">
    <citation type="journal article" date="2020" name="J. Nat. Prod.">
        <title>Genomics-Metabolomics Profiling Disclosed Marine Vibrio spartinae 3.6 as a Producer of a New Branched Side Chain Prodigiosin.</title>
        <authorList>
            <person name="Vitale G.A."/>
            <person name="Sciarretta M."/>
            <person name="Palma Esposito F."/>
            <person name="January G.G."/>
            <person name="Giaccio M."/>
            <person name="Bunk B."/>
            <person name="Sproer C."/>
            <person name="Bajerski F."/>
            <person name="Power D."/>
            <person name="Festa C."/>
            <person name="Monti M.C."/>
            <person name="D'Auria M.V."/>
            <person name="de Pascale D."/>
        </authorList>
    </citation>
    <scope>NUCLEOTIDE SEQUENCE [LARGE SCALE GENOMIC DNA]</scope>
    <source>
        <strain evidence="2 3">3.6</strain>
    </source>
</reference>
<feature type="transmembrane region" description="Helical" evidence="1">
    <location>
        <begin position="88"/>
        <end position="109"/>
    </location>
</feature>
<name>A0ABX6R1S3_9VIBR</name>
<accession>A0ABX6R1S3</accession>
<keyword evidence="3" id="KW-1185">Reference proteome</keyword>
<dbReference type="EMBL" id="CP046268">
    <property type="protein sequence ID" value="QMV15434.1"/>
    <property type="molecule type" value="Genomic_DNA"/>
</dbReference>
<evidence type="ECO:0000313" key="2">
    <source>
        <dbReference type="EMBL" id="QMV15434.1"/>
    </source>
</evidence>
<feature type="transmembrane region" description="Helical" evidence="1">
    <location>
        <begin position="7"/>
        <end position="28"/>
    </location>
</feature>
<evidence type="ECO:0000313" key="3">
    <source>
        <dbReference type="Proteomes" id="UP000515264"/>
    </source>
</evidence>
<evidence type="ECO:0000256" key="1">
    <source>
        <dbReference type="SAM" id="Phobius"/>
    </source>
</evidence>
<keyword evidence="1" id="KW-1133">Transmembrane helix</keyword>
<sequence>MNSIFDWLIVIFGSYFILWGIPCTYQSMKVSLGNTKNIQFIDEQLSSGKVKQYHSMTSFDIGTRFTRYCMTYPFICGRVSTESKVFRLMMWLNCIWFYSFIFLFLAALIKKFGV</sequence>
<dbReference type="Proteomes" id="UP000515264">
    <property type="component" value="Chromosome 1"/>
</dbReference>
<organism evidence="2 3">
    <name type="scientific">Vibrio spartinae</name>
    <dbReference type="NCBI Taxonomy" id="1918945"/>
    <lineage>
        <taxon>Bacteria</taxon>
        <taxon>Pseudomonadati</taxon>
        <taxon>Pseudomonadota</taxon>
        <taxon>Gammaproteobacteria</taxon>
        <taxon>Vibrionales</taxon>
        <taxon>Vibrionaceae</taxon>
        <taxon>Vibrio</taxon>
    </lineage>
</organism>
<protein>
    <submittedName>
        <fullName evidence="2">Uncharacterized protein</fullName>
    </submittedName>
</protein>
<proteinExistence type="predicted"/>
<gene>
    <name evidence="2" type="ORF">Vspart_02741</name>
</gene>
<keyword evidence="1" id="KW-0472">Membrane</keyword>
<keyword evidence="1" id="KW-0812">Transmembrane</keyword>